<dbReference type="Gene3D" id="2.60.120.260">
    <property type="entry name" value="Galactose-binding domain-like"/>
    <property type="match status" value="1"/>
</dbReference>
<accession>A0A0R1KPR4</accession>
<dbReference type="AlphaFoldDB" id="A0A0R1KPR4"/>
<dbReference type="EMBL" id="AZDY01000036">
    <property type="protein sequence ID" value="KRK83475.1"/>
    <property type="molecule type" value="Genomic_DNA"/>
</dbReference>
<evidence type="ECO:0008006" key="3">
    <source>
        <dbReference type="Google" id="ProtNLM"/>
    </source>
</evidence>
<name>A0A0R1KPR4_9LACO</name>
<sequence>MTVKKITLNTEKKTPIYEYPITLRQGDTSIQIPVDLEEDFSEKDLTKTKLGFYSDKPDATTIEDDEQSHFQIGADKKSFTYTFPDELTDASGSTTNTYFKIGNDSTSNFYIHILTKAGMEKLESGDYISKVDRIFNHVMSDYTAINDLAETGKGTFDTALAASKKQMKDLMDNLNAKYVQFINSKTTEFKTYLANLDKQAADVKNKYTALKTQLDALEVPEIGTRNYLLNSLKEVFYAGQNIQNQVIYPWTFSFGQISGNAVVNQIATFSVDWRVDKVTTTGYMVPQVNAKPWQINGENQIKPTAEKMSGHYTYTFRITEDLSNSLSTMLGFQVNYIDGTIRFKNAQLKLSNVETDLTIAQEDFLNDTYNLLPDSKEMTSWVKKMTSVELQQDTDGYNMIHMFGNYSSYYTVVSLKKGKEYTFSGDFKMYNNGPISLVFYISDLDNPDSDVQGIIISDVGVKSWTRMSVTFENKYMIQNAMVRVEAHGNWEGIGGSVFAKKLQLEPGLTSRPWGPNPLDPMVLQKSKITADNGSFEIALLNNENKDFKELITKLPLGFHTIYCQAGVKNNPSGDSMSVRGWVHITDSDPNGYSLGYGYFVETGSGPVKAWTVSVNCPQGATAFDSYVVFNEIITITSSGSVFKSGNQILTKDSNWDDYVNPGIYLVQGASGGNNIPTSAGNTWGYLMVLNGSPSGGAVQIYYNCVDTPVALYMRGTRGTPLTWSPWIKLTTLDSLNGKALKLKDSAGKEITYTITGLS</sequence>
<protein>
    <recommendedName>
        <fullName evidence="3">BppU N-terminal domain-containing protein</fullName>
    </recommendedName>
</protein>
<dbReference type="OrthoDB" id="2272804at2"/>
<dbReference type="Gene3D" id="2.60.40.3350">
    <property type="match status" value="1"/>
</dbReference>
<dbReference type="RefSeq" id="WP_056951625.1">
    <property type="nucleotide sequence ID" value="NZ_AZDY01000036.1"/>
</dbReference>
<proteinExistence type="predicted"/>
<keyword evidence="2" id="KW-1185">Reference proteome</keyword>
<organism evidence="1 2">
    <name type="scientific">Companilactobacillus bobalius DSM 19674</name>
    <dbReference type="NCBI Taxonomy" id="1423788"/>
    <lineage>
        <taxon>Bacteria</taxon>
        <taxon>Bacillati</taxon>
        <taxon>Bacillota</taxon>
        <taxon>Bacilli</taxon>
        <taxon>Lactobacillales</taxon>
        <taxon>Lactobacillaceae</taxon>
        <taxon>Companilactobacillus</taxon>
        <taxon>Companilactobacillus bobalius</taxon>
    </lineage>
</organism>
<dbReference type="CDD" id="cd19958">
    <property type="entry name" value="pyocin_knob"/>
    <property type="match status" value="1"/>
</dbReference>
<comment type="caution">
    <text evidence="1">The sequence shown here is derived from an EMBL/GenBank/DDBJ whole genome shotgun (WGS) entry which is preliminary data.</text>
</comment>
<evidence type="ECO:0000313" key="1">
    <source>
        <dbReference type="EMBL" id="KRK83475.1"/>
    </source>
</evidence>
<gene>
    <name evidence="1" type="ORF">FC78_GL001431</name>
</gene>
<evidence type="ECO:0000313" key="2">
    <source>
        <dbReference type="Proteomes" id="UP000051515"/>
    </source>
</evidence>
<dbReference type="STRING" id="1423788.FC78_GL001431"/>
<dbReference type="Proteomes" id="UP000051515">
    <property type="component" value="Unassembled WGS sequence"/>
</dbReference>
<reference evidence="1 2" key="1">
    <citation type="journal article" date="2015" name="Genome Announc.">
        <title>Expanding the biotechnology potential of lactobacilli through comparative genomics of 213 strains and associated genera.</title>
        <authorList>
            <person name="Sun Z."/>
            <person name="Harris H.M."/>
            <person name="McCann A."/>
            <person name="Guo C."/>
            <person name="Argimon S."/>
            <person name="Zhang W."/>
            <person name="Yang X."/>
            <person name="Jeffery I.B."/>
            <person name="Cooney J.C."/>
            <person name="Kagawa T.F."/>
            <person name="Liu W."/>
            <person name="Song Y."/>
            <person name="Salvetti E."/>
            <person name="Wrobel A."/>
            <person name="Rasinkangas P."/>
            <person name="Parkhill J."/>
            <person name="Rea M.C."/>
            <person name="O'Sullivan O."/>
            <person name="Ritari J."/>
            <person name="Douillard F.P."/>
            <person name="Paul Ross R."/>
            <person name="Yang R."/>
            <person name="Briner A.E."/>
            <person name="Felis G.E."/>
            <person name="de Vos W.M."/>
            <person name="Barrangou R."/>
            <person name="Klaenhammer T.R."/>
            <person name="Caufield P.W."/>
            <person name="Cui Y."/>
            <person name="Zhang H."/>
            <person name="O'Toole P.W."/>
        </authorList>
    </citation>
    <scope>NUCLEOTIDE SEQUENCE [LARGE SCALE GENOMIC DNA]</scope>
    <source>
        <strain evidence="1 2">DSM 19674</strain>
    </source>
</reference>
<dbReference type="PATRIC" id="fig|1423788.3.peg.1477"/>